<dbReference type="GO" id="GO:0005768">
    <property type="term" value="C:endosome"/>
    <property type="evidence" value="ECO:0007669"/>
    <property type="project" value="TreeGrafter"/>
</dbReference>
<organism evidence="6 7">
    <name type="scientific">Mycena venus</name>
    <dbReference type="NCBI Taxonomy" id="2733690"/>
    <lineage>
        <taxon>Eukaryota</taxon>
        <taxon>Fungi</taxon>
        <taxon>Dikarya</taxon>
        <taxon>Basidiomycota</taxon>
        <taxon>Agaricomycotina</taxon>
        <taxon>Agaricomycetes</taxon>
        <taxon>Agaricomycetidae</taxon>
        <taxon>Agaricales</taxon>
        <taxon>Marasmiineae</taxon>
        <taxon>Mycenaceae</taxon>
        <taxon>Mycena</taxon>
    </lineage>
</organism>
<feature type="region of interest" description="Disordered" evidence="5">
    <location>
        <begin position="203"/>
        <end position="367"/>
    </location>
</feature>
<keyword evidence="7" id="KW-1185">Reference proteome</keyword>
<dbReference type="Pfam" id="PF10186">
    <property type="entry name" value="ATG14"/>
    <property type="match status" value="1"/>
</dbReference>
<feature type="region of interest" description="Disordered" evidence="5">
    <location>
        <begin position="847"/>
        <end position="896"/>
    </location>
</feature>
<evidence type="ECO:0000313" key="7">
    <source>
        <dbReference type="Proteomes" id="UP000620124"/>
    </source>
</evidence>
<keyword evidence="3 4" id="KW-0175">Coiled coil</keyword>
<dbReference type="GO" id="GO:0035493">
    <property type="term" value="P:SNARE complex assembly"/>
    <property type="evidence" value="ECO:0007669"/>
    <property type="project" value="TreeGrafter"/>
</dbReference>
<feature type="coiled-coil region" evidence="4">
    <location>
        <begin position="574"/>
        <end position="601"/>
    </location>
</feature>
<dbReference type="InterPro" id="IPR018791">
    <property type="entry name" value="UV_resistance/autophagy_Atg14"/>
</dbReference>
<dbReference type="EMBL" id="JACAZI010000019">
    <property type="protein sequence ID" value="KAF7340110.1"/>
    <property type="molecule type" value="Genomic_DNA"/>
</dbReference>
<feature type="compositionally biased region" description="Basic and acidic residues" evidence="5">
    <location>
        <begin position="81"/>
        <end position="100"/>
    </location>
</feature>
<reference evidence="6" key="1">
    <citation type="submission" date="2020-05" db="EMBL/GenBank/DDBJ databases">
        <title>Mycena genomes resolve the evolution of fungal bioluminescence.</title>
        <authorList>
            <person name="Tsai I.J."/>
        </authorList>
    </citation>
    <scope>NUCLEOTIDE SEQUENCE</scope>
    <source>
        <strain evidence="6">CCC161011</strain>
    </source>
</reference>
<evidence type="ECO:0000256" key="2">
    <source>
        <dbReference type="ARBA" id="ARBA00013807"/>
    </source>
</evidence>
<feature type="region of interest" description="Disordered" evidence="5">
    <location>
        <begin position="449"/>
        <end position="468"/>
    </location>
</feature>
<dbReference type="PANTHER" id="PTHR15157">
    <property type="entry name" value="UV RADIATION RESISTANCE-ASSOCIATED GENE PROTEIN"/>
    <property type="match status" value="1"/>
</dbReference>
<dbReference type="OrthoDB" id="72772at2759"/>
<evidence type="ECO:0000256" key="1">
    <source>
        <dbReference type="ARBA" id="ARBA00009574"/>
    </source>
</evidence>
<dbReference type="PANTHER" id="PTHR15157:SF5">
    <property type="entry name" value="UV RADIATION RESISTANCE-ASSOCIATED GENE PROTEIN"/>
    <property type="match status" value="1"/>
</dbReference>
<comment type="caution">
    <text evidence="6">The sequence shown here is derived from an EMBL/GenBank/DDBJ whole genome shotgun (WGS) entry which is preliminary data.</text>
</comment>
<sequence>MSEGAELSAFSQRRARHITAIQVRNLTAFPVRDAFASALSQPAEQPQFNAPGHFSDDLDVTLARKRSRRISTNSIATYKSFKSDDSAGDDDAHSVTESRGRRIRGSRLSFHGGGSVEPSSNSATRFSGGQAPTIRGRRPRTTSMTSSLNSSIQSSAAALPGSTMTASTAPFTTSLPDHSQTGLEKVIKARLFETFIAVSVEPSLDSAGPSSPPPSATPTSPVLSGTSTPPRSPKLPNGAPTRKGAKPSPLSPTDKMAPNSRRDTPISPASPSRHTPKSASMSVLRPNGKAAAASPSSRKFPAPQTPPSTPQILSSAQIPSSAPSRPRSSSPSPTSPMLPDYLSPIHRPSTNPLFTIDAQAGPWIDPSGQKLKVELAREKEKARDEGEGGEDEWRVLEEWKLDLAQLVPLSDDAELPSNTLVVTLHPPGRTFYFPSAALNLNSGRRSPIPSADAGYASDPESGGRAAKKAGDLPAVQFSPESLAVDVVALSRRRHRRGAGAADVERDRSKTAGWQDLFRLVMLQSSIQDNQVSLNDIVREIDKVLEGDTTSALKREVSERESLVQGLRKNVAAVYDQSEILKDKIELRRQQLQERREMLTLAQEIRDEDLSSVDEREEQVSAAHTELISLRSRFTPTRTTLISTLSTIFPIELLFPPDLLYTILDVPLPIPLTASDPAPPLSLPAHKDVTEDAVATALGYVAQVVQLLAAYLGKGLVYPITCIGSRSMIRDGISAMVGPRMFPLFSKGVDTYRFEYGVFLLNKDIELLMADRDLRALDMRHTLPNLKNLLLTLTDGEGAQLRYVAVGSQFKRISRLYELASVLLTKNIYRSGPRAFNSPELALTGLESPRAESPVGQENGNGSITPKAEYSSELPAEGNTPPASGSTTPTTDTMKKGRSFIGLSPIAGFLRARYPSAIRASTGAKIDATAVEPSIEEAAVSEDPMQNSAEDDEDRRTIRGDVVAGDAVIEEASTNGADRGSEKVGDVPAHAPAKPPPPVTPIK</sequence>
<proteinExistence type="inferred from homology"/>
<accession>A0A8H6XET7</accession>
<feature type="compositionally biased region" description="Low complexity" evidence="5">
    <location>
        <begin position="310"/>
        <end position="339"/>
    </location>
</feature>
<protein>
    <recommendedName>
        <fullName evidence="2">Autophagy-related protein 14</fullName>
    </recommendedName>
</protein>
<evidence type="ECO:0000256" key="5">
    <source>
        <dbReference type="SAM" id="MobiDB-lite"/>
    </source>
</evidence>
<feature type="compositionally biased region" description="Low complexity" evidence="5">
    <location>
        <begin position="879"/>
        <end position="891"/>
    </location>
</feature>
<feature type="compositionally biased region" description="Polar residues" evidence="5">
    <location>
        <begin position="117"/>
        <end position="127"/>
    </location>
</feature>
<dbReference type="GO" id="GO:0000149">
    <property type="term" value="F:SNARE binding"/>
    <property type="evidence" value="ECO:0007669"/>
    <property type="project" value="TreeGrafter"/>
</dbReference>
<feature type="compositionally biased region" description="Polar residues" evidence="5">
    <location>
        <begin position="162"/>
        <end position="178"/>
    </location>
</feature>
<feature type="compositionally biased region" description="Low complexity" evidence="5">
    <location>
        <begin position="141"/>
        <end position="158"/>
    </location>
</feature>
<feature type="region of interest" description="Disordered" evidence="5">
    <location>
        <begin position="935"/>
        <end position="1002"/>
    </location>
</feature>
<dbReference type="GO" id="GO:0000323">
    <property type="term" value="C:lytic vacuole"/>
    <property type="evidence" value="ECO:0007669"/>
    <property type="project" value="TreeGrafter"/>
</dbReference>
<comment type="similarity">
    <text evidence="1">Belongs to the ATG14 family.</text>
</comment>
<dbReference type="Proteomes" id="UP000620124">
    <property type="component" value="Unassembled WGS sequence"/>
</dbReference>
<dbReference type="GO" id="GO:0032991">
    <property type="term" value="C:protein-containing complex"/>
    <property type="evidence" value="ECO:0007669"/>
    <property type="project" value="UniProtKB-ARBA"/>
</dbReference>
<evidence type="ECO:0000256" key="3">
    <source>
        <dbReference type="ARBA" id="ARBA00023054"/>
    </source>
</evidence>
<feature type="compositionally biased region" description="Pro residues" evidence="5">
    <location>
        <begin position="992"/>
        <end position="1002"/>
    </location>
</feature>
<dbReference type="AlphaFoldDB" id="A0A8H6XET7"/>
<evidence type="ECO:0000313" key="6">
    <source>
        <dbReference type="EMBL" id="KAF7340110.1"/>
    </source>
</evidence>
<evidence type="ECO:0000256" key="4">
    <source>
        <dbReference type="SAM" id="Coils"/>
    </source>
</evidence>
<feature type="region of interest" description="Disordered" evidence="5">
    <location>
        <begin position="80"/>
        <end position="178"/>
    </location>
</feature>
<feature type="compositionally biased region" description="Polar residues" evidence="5">
    <location>
        <begin position="267"/>
        <end position="281"/>
    </location>
</feature>
<gene>
    <name evidence="6" type="ORF">MVEN_01929400</name>
</gene>
<name>A0A8H6XET7_9AGAR</name>